<feature type="compositionally biased region" description="Polar residues" evidence="11">
    <location>
        <begin position="903"/>
        <end position="919"/>
    </location>
</feature>
<feature type="domain" description="Sec16 central conserved" evidence="13">
    <location>
        <begin position="1011"/>
        <end position="1129"/>
    </location>
</feature>
<feature type="region of interest" description="Disordered" evidence="11">
    <location>
        <begin position="1548"/>
        <end position="1826"/>
    </location>
</feature>
<evidence type="ECO:0000256" key="5">
    <source>
        <dbReference type="ARBA" id="ARBA00022892"/>
    </source>
</evidence>
<feature type="region of interest" description="Disordered" evidence="11">
    <location>
        <begin position="94"/>
        <end position="115"/>
    </location>
</feature>
<feature type="compositionally biased region" description="Gly residues" evidence="11">
    <location>
        <begin position="1990"/>
        <end position="1999"/>
    </location>
</feature>
<feature type="region of interest" description="Disordered" evidence="11">
    <location>
        <begin position="235"/>
        <end position="279"/>
    </location>
</feature>
<feature type="region of interest" description="Disordered" evidence="11">
    <location>
        <begin position="150"/>
        <end position="181"/>
    </location>
</feature>
<dbReference type="EMBL" id="PQXI01000091">
    <property type="protein sequence ID" value="TGO24935.1"/>
    <property type="molecule type" value="Genomic_DNA"/>
</dbReference>
<evidence type="ECO:0000259" key="13">
    <source>
        <dbReference type="Pfam" id="PF12932"/>
    </source>
</evidence>
<feature type="region of interest" description="Disordered" evidence="11">
    <location>
        <begin position="770"/>
        <end position="863"/>
    </location>
</feature>
<evidence type="ECO:0000313" key="16">
    <source>
        <dbReference type="Proteomes" id="UP000297910"/>
    </source>
</evidence>
<evidence type="ECO:0000259" key="14">
    <source>
        <dbReference type="Pfam" id="PF12935"/>
    </source>
</evidence>
<evidence type="ECO:0000256" key="9">
    <source>
        <dbReference type="ARBA" id="ARBA00024687"/>
    </source>
</evidence>
<keyword evidence="5 10" id="KW-0931">ER-Golgi transport</keyword>
<feature type="compositionally biased region" description="Basic residues" evidence="11">
    <location>
        <begin position="1972"/>
        <end position="1981"/>
    </location>
</feature>
<feature type="compositionally biased region" description="Polar residues" evidence="11">
    <location>
        <begin position="1721"/>
        <end position="1733"/>
    </location>
</feature>
<keyword evidence="6 10" id="KW-0653">Protein transport</keyword>
<dbReference type="Proteomes" id="UP000297910">
    <property type="component" value="Unassembled WGS sequence"/>
</dbReference>
<feature type="region of interest" description="Disordered" evidence="11">
    <location>
        <begin position="549"/>
        <end position="574"/>
    </location>
</feature>
<feature type="domain" description="Sec16 N-terminal" evidence="14">
    <location>
        <begin position="275"/>
        <end position="448"/>
    </location>
</feature>
<dbReference type="InterPro" id="IPR024340">
    <property type="entry name" value="Sec16_CCD"/>
</dbReference>
<feature type="compositionally biased region" description="Pro residues" evidence="11">
    <location>
        <begin position="920"/>
        <end position="932"/>
    </location>
</feature>
<feature type="compositionally biased region" description="Pro residues" evidence="11">
    <location>
        <begin position="1852"/>
        <end position="1861"/>
    </location>
</feature>
<dbReference type="GO" id="GO:0012507">
    <property type="term" value="C:ER to Golgi transport vesicle membrane"/>
    <property type="evidence" value="ECO:0007669"/>
    <property type="project" value="TreeGrafter"/>
</dbReference>
<feature type="compositionally biased region" description="Polar residues" evidence="11">
    <location>
        <begin position="616"/>
        <end position="625"/>
    </location>
</feature>
<dbReference type="GO" id="GO:0070973">
    <property type="term" value="P:protein localization to endoplasmic reticulum exit site"/>
    <property type="evidence" value="ECO:0007669"/>
    <property type="project" value="TreeGrafter"/>
</dbReference>
<dbReference type="GO" id="GO:0070971">
    <property type="term" value="C:endoplasmic reticulum exit site"/>
    <property type="evidence" value="ECO:0007669"/>
    <property type="project" value="TreeGrafter"/>
</dbReference>
<feature type="compositionally biased region" description="Low complexity" evidence="11">
    <location>
        <begin position="1880"/>
        <end position="1901"/>
    </location>
</feature>
<feature type="domain" description="Sec16 Sec23-binding" evidence="12">
    <location>
        <begin position="1191"/>
        <end position="1493"/>
    </location>
</feature>
<reference evidence="15 16" key="1">
    <citation type="submission" date="2017-12" db="EMBL/GenBank/DDBJ databases">
        <title>Comparative genomics of Botrytis spp.</title>
        <authorList>
            <person name="Valero-Jimenez C.A."/>
            <person name="Tapia P."/>
            <person name="Veloso J."/>
            <person name="Silva-Moreno E."/>
            <person name="Staats M."/>
            <person name="Valdes J.H."/>
            <person name="Van Kan J.A.L."/>
        </authorList>
    </citation>
    <scope>NUCLEOTIDE SEQUENCE [LARGE SCALE GENOMIC DNA]</scope>
    <source>
        <strain evidence="15 16">Bp0003</strain>
    </source>
</reference>
<comment type="similarity">
    <text evidence="2 10">Belongs to the SEC16 family.</text>
</comment>
<feature type="compositionally biased region" description="Polar residues" evidence="11">
    <location>
        <begin position="659"/>
        <end position="673"/>
    </location>
</feature>
<evidence type="ECO:0000256" key="11">
    <source>
        <dbReference type="SAM" id="MobiDB-lite"/>
    </source>
</evidence>
<feature type="region of interest" description="Disordered" evidence="11">
    <location>
        <begin position="590"/>
        <end position="719"/>
    </location>
</feature>
<feature type="region of interest" description="Disordered" evidence="11">
    <location>
        <begin position="876"/>
        <end position="946"/>
    </location>
</feature>
<feature type="compositionally biased region" description="Polar residues" evidence="11">
    <location>
        <begin position="1936"/>
        <end position="1957"/>
    </location>
</feature>
<comment type="function">
    <text evidence="9 10">Involved in the initiation of assembly of the COPII coat required for the formation of transport vesicles from the endoplasmic reticulum (ER) and the selection of cargo molecules. Also involved in autophagy.</text>
</comment>
<feature type="compositionally biased region" description="Polar residues" evidence="11">
    <location>
        <begin position="1549"/>
        <end position="1560"/>
    </location>
</feature>
<feature type="compositionally biased region" description="Pro residues" evidence="11">
    <location>
        <begin position="702"/>
        <end position="712"/>
    </location>
</feature>
<feature type="compositionally biased region" description="Basic and acidic residues" evidence="11">
    <location>
        <begin position="1803"/>
        <end position="1825"/>
    </location>
</feature>
<proteinExistence type="inferred from homology"/>
<dbReference type="Pfam" id="PF12935">
    <property type="entry name" value="Sec16_N"/>
    <property type="match status" value="1"/>
</dbReference>
<feature type="compositionally biased region" description="Polar residues" evidence="11">
    <location>
        <begin position="1567"/>
        <end position="1590"/>
    </location>
</feature>
<evidence type="ECO:0000256" key="4">
    <source>
        <dbReference type="ARBA" id="ARBA00022824"/>
    </source>
</evidence>
<sequence>MPSEPGNQSWHPAFMPNAAVDIITSETLSQPIADAHPPAAELKPSDHPVNGEQPTVGNDTALDETLNEWKEPDVEADVMRGDTEHFELTDLRSALTSSLRSPGGVEMDESPSHEEVLETNVAQEVKADFPTTGPSNDSKHVSTNSFARTSHEVNWGEDDEVDPDWNLSRTNTDPFKMMPKSDRTNSFPIVPPSHEQETLHSIPHSQVEDIMNEVEQSPHNAFFDEAHDAEGDFFTQQTSGDAFNDVHDSQETQPALGYSPDYGQSYGGDVEQEEDGESRARFEEGIPLVQPSDEAQTPVAGTDHFMFTNTEDTAEENGFFNKSNISAPQHLDIGQPSLERKSTMQVMDSLHFQQDDRTLEATPELSETEAIVLDPVMGNENIPKNALQDAFDGPDSEFPANLGGEAGETSGEDLAAKWQAALDDEFLDDDDELLPDEDEDANDNDKAVDPAAFFGSDDEGFLDDVEETKDVDGLNSHVTEFDVNGTKAQAASSRYTPAEAVPATRPQSNKPFAPAAPFLTDLSRSNTTPETSLPFNPAVAMGSYPVQQRPELPKAQSFADKAKGGYASPYDLPMEVVKPRKRVSTNQMNLGYNASAPPAPPRAASLNNPPPSAYPLQQQQQSAMNTPPAGPSAQKPKSGADGGFFEDLPILSRPKAASRHQTTPAPSQYTPSINAGHPQNYPPASARLPYSTPIHQEATMRQPPPLQPPMQSPPMVQGGLIAPERVSPYASIASAGQQLQTSVPSVTSRYSPAPPPLQHSTSAPVPVIQARYSPAPPQPRSQYAPSPSAHLQSPPQAILPHLPRTSSPLAHFERSQDARGHGPGGEVPNYDRRSSSGYEPILRAHPLPPTRELDENDASIPQTPIYSEQPKFFASPAQGMSSVSQTPPPNSSIAARMARSPPKRSSPSQYTPQHPSNTLSPPPAHGFVPPPRSQTQSPGRAFGGSRLEMSIPEPYQRPASIEALSPRNASAFTPTQPTFHAPGRLRAPSLVNYVAPIDGREHDSLQRWKGCPVFTWGVGGTMITSFPVDVPRYGMTSTTPMVVRSPGEVKVRNVKDLDPLENRLTSFPGPLKGKAKKKEVISWLASGIEILEQSASYLRSLQVLSHDDKRTEERLLLWKILQVFIENDGILEGNLIVEKAVRAVLSPGIDNEVGQESPLYATGADLSGISSSSTNPTTADPVDPAAVDRMRKHLLRGDREKAVWEAVDKRLWAHAMLISNTVSKDLYKQVAQEFVQKEVKNVGDNTEPLAALYEIFAGNFEESIDELVPPSARAGFQMVSTSTSLTSSKDALEGLDRWRETLGLVLSNRSTDDSKALAALGKLLSGYGRAEAAHICYLFARTSSVFGGIDDPSTNVVLIGSDHLRQPFDFDRELEPVLLSEVYEYGLSLSNTSSIVTSNPHLAVYKLHHAAVLAEYGHRQKALEYCESIASTITSQTRRSPYHHGQLVSSLDDLSNRLKSSPKDENGSWISKPSIDKVSGSVWATFNKFVAGDEQDTTDTMSNAGSQADIGPFARIAGGTPTISRSPSVADIYGSSYNGSGGLGINGIMSATQPPQTKASSRYAPGANSTYTPQGSYEPPSSSHGSQPRTSFEGGRTSGEFRRNIYEPQRQMSSEYRPTSQQYNQPSSFTPQSSGYSPYTGGDSPYTPQAIPSAMETPSTNFDLPQPMSFDGQPSYQPHMGGDEPSSNGYEPPSSIGYEPPTGNSYEPPSLSTGYEPPSYEPNSMEQPDSPISTKPKKSFMDDDDDDIPALKAPVDTSREKTKAEKDREADEAFRKAAEADAAKDKKPAPQKKGWGLGWFGGGKKDAASSDSVPDKKAVRAKLGEESSFVYDPDLKRWINKKAGAENTPTPSATPPPPRATGPPRSASGSVMPIAAGNLSMPPRSVSSASAPPQRASSGSSDIGILADGGLVKPPMAPAMARTQSNGSAMGGNLSGLMSTGSAPPTRPSTGMSTASSIDDLLGPPTAGSRKGTVRKGKKGRGYIDVMGDKAGGSSGSQG</sequence>
<dbReference type="InterPro" id="IPR024298">
    <property type="entry name" value="Sec16_Sec23-bd"/>
</dbReference>
<dbReference type="PANTHER" id="PTHR13402:SF6">
    <property type="entry name" value="SECRETORY 16, ISOFORM I"/>
    <property type="match status" value="1"/>
</dbReference>
<dbReference type="InterPro" id="IPR024468">
    <property type="entry name" value="Sec16_N"/>
</dbReference>
<keyword evidence="4 10" id="KW-0256">Endoplasmic reticulum</keyword>
<dbReference type="GO" id="GO:0005789">
    <property type="term" value="C:endoplasmic reticulum membrane"/>
    <property type="evidence" value="ECO:0007669"/>
    <property type="project" value="UniProtKB-SubCell"/>
</dbReference>
<dbReference type="CDD" id="cd09233">
    <property type="entry name" value="ACE1-Sec16-like"/>
    <property type="match status" value="1"/>
</dbReference>
<evidence type="ECO:0000256" key="7">
    <source>
        <dbReference type="ARBA" id="ARBA00023006"/>
    </source>
</evidence>
<evidence type="ECO:0000256" key="3">
    <source>
        <dbReference type="ARBA" id="ARBA00022448"/>
    </source>
</evidence>
<keyword evidence="7 10" id="KW-0072">Autophagy</keyword>
<evidence type="ECO:0000256" key="6">
    <source>
        <dbReference type="ARBA" id="ARBA00022927"/>
    </source>
</evidence>
<evidence type="ECO:0000313" key="15">
    <source>
        <dbReference type="EMBL" id="TGO24935.1"/>
    </source>
</evidence>
<dbReference type="PANTHER" id="PTHR13402">
    <property type="entry name" value="RGPR-RELATED"/>
    <property type="match status" value="1"/>
</dbReference>
<feature type="compositionally biased region" description="Basic and acidic residues" evidence="11">
    <location>
        <begin position="1757"/>
        <end position="1788"/>
    </location>
</feature>
<feature type="compositionally biased region" description="Basic and acidic residues" evidence="11">
    <location>
        <begin position="811"/>
        <end position="820"/>
    </location>
</feature>
<keyword evidence="3 10" id="KW-0813">Transport</keyword>
<feature type="compositionally biased region" description="Polar residues" evidence="11">
    <location>
        <begin position="1702"/>
        <end position="1713"/>
    </location>
</feature>
<keyword evidence="16" id="KW-1185">Reference proteome</keyword>
<name>A0A4Z1FKG2_9HELO</name>
<accession>A0A4Z1FKG2</accession>
<keyword evidence="8 10" id="KW-0472">Membrane</keyword>
<gene>
    <name evidence="15" type="ORF">BPAE_0091g00120</name>
</gene>
<feature type="region of interest" description="Disordered" evidence="11">
    <location>
        <begin position="1840"/>
        <end position="1999"/>
    </location>
</feature>
<evidence type="ECO:0000256" key="1">
    <source>
        <dbReference type="ARBA" id="ARBA00004397"/>
    </source>
</evidence>
<evidence type="ECO:0000256" key="8">
    <source>
        <dbReference type="ARBA" id="ARBA00023136"/>
    </source>
</evidence>
<evidence type="ECO:0000256" key="10">
    <source>
        <dbReference type="RuleBase" id="RU364101"/>
    </source>
</evidence>
<dbReference type="GO" id="GO:0016192">
    <property type="term" value="P:vesicle-mediated transport"/>
    <property type="evidence" value="ECO:0007669"/>
    <property type="project" value="UniProtKB-KW"/>
</dbReference>
<dbReference type="Gene3D" id="1.25.40.1030">
    <property type="match status" value="1"/>
</dbReference>
<feature type="region of interest" description="Disordered" evidence="11">
    <location>
        <begin position="25"/>
        <end position="74"/>
    </location>
</feature>
<comment type="caution">
    <text evidence="15">The sequence shown here is derived from an EMBL/GenBank/DDBJ whole genome shotgun (WGS) entry which is preliminary data.</text>
</comment>
<feature type="compositionally biased region" description="Polar residues" evidence="11">
    <location>
        <begin position="522"/>
        <end position="534"/>
    </location>
</feature>
<feature type="region of interest" description="Disordered" evidence="11">
    <location>
        <begin position="489"/>
        <end position="536"/>
    </location>
</feature>
<dbReference type="GO" id="GO:0006914">
    <property type="term" value="P:autophagy"/>
    <property type="evidence" value="ECO:0007669"/>
    <property type="project" value="UniProtKB-KW"/>
</dbReference>
<comment type="subcellular location">
    <subcellularLocation>
        <location evidence="1">Endoplasmic reticulum membrane</location>
        <topology evidence="1">Peripheral membrane protein</topology>
        <orientation evidence="1">Cytoplasmic side</orientation>
    </subcellularLocation>
</comment>
<protein>
    <recommendedName>
        <fullName evidence="10">Protein transport protein sec16</fullName>
    </recommendedName>
</protein>
<feature type="compositionally biased region" description="Polar residues" evidence="11">
    <location>
        <begin position="780"/>
        <end position="795"/>
    </location>
</feature>
<dbReference type="FunFam" id="1.25.40.1030:FF:000008">
    <property type="entry name" value="Protein transport protein sec16"/>
    <property type="match status" value="1"/>
</dbReference>
<dbReference type="Pfam" id="PF12932">
    <property type="entry name" value="Sec16"/>
    <property type="match status" value="1"/>
</dbReference>
<evidence type="ECO:0000256" key="2">
    <source>
        <dbReference type="ARBA" id="ARBA00005927"/>
    </source>
</evidence>
<dbReference type="GO" id="GO:0015031">
    <property type="term" value="P:protein transport"/>
    <property type="evidence" value="ECO:0007669"/>
    <property type="project" value="UniProtKB-KW"/>
</dbReference>
<dbReference type="GO" id="GO:0007030">
    <property type="term" value="P:Golgi organization"/>
    <property type="evidence" value="ECO:0007669"/>
    <property type="project" value="TreeGrafter"/>
</dbReference>
<dbReference type="Pfam" id="PF12931">
    <property type="entry name" value="TPR_Sec16"/>
    <property type="match status" value="1"/>
</dbReference>
<feature type="compositionally biased region" description="Polar residues" evidence="11">
    <location>
        <begin position="1610"/>
        <end position="1637"/>
    </location>
</feature>
<evidence type="ECO:0000259" key="12">
    <source>
        <dbReference type="Pfam" id="PF12931"/>
    </source>
</evidence>
<feature type="region of interest" description="Disordered" evidence="11">
    <location>
        <begin position="390"/>
        <end position="411"/>
    </location>
</feature>
<feature type="region of interest" description="Disordered" evidence="11">
    <location>
        <begin position="743"/>
        <end position="762"/>
    </location>
</feature>
<organism evidence="15 16">
    <name type="scientific">Botrytis paeoniae</name>
    <dbReference type="NCBI Taxonomy" id="278948"/>
    <lineage>
        <taxon>Eukaryota</taxon>
        <taxon>Fungi</taxon>
        <taxon>Dikarya</taxon>
        <taxon>Ascomycota</taxon>
        <taxon>Pezizomycotina</taxon>
        <taxon>Leotiomycetes</taxon>
        <taxon>Helotiales</taxon>
        <taxon>Sclerotiniaceae</taxon>
        <taxon>Botrytis</taxon>
    </lineage>
</organism>